<dbReference type="Proteomes" id="UP000656813">
    <property type="component" value="Unassembled WGS sequence"/>
</dbReference>
<dbReference type="Pfam" id="PF01261">
    <property type="entry name" value="AP_endonuc_2"/>
    <property type="match status" value="1"/>
</dbReference>
<dbReference type="EMBL" id="BMFV01000011">
    <property type="protein sequence ID" value="GGH80670.1"/>
    <property type="molecule type" value="Genomic_DNA"/>
</dbReference>
<reference evidence="2" key="2">
    <citation type="submission" date="2020-09" db="EMBL/GenBank/DDBJ databases">
        <authorList>
            <person name="Sun Q."/>
            <person name="Zhou Y."/>
        </authorList>
    </citation>
    <scope>NUCLEOTIDE SEQUENCE</scope>
    <source>
        <strain evidence="2">CGMCC 1.12777</strain>
    </source>
</reference>
<sequence>MPFLSLTTWSLHRNLGPLRWTDWNEETGQQVTRIEDQPETLSLLELPFELAKQGFRALEVCHFHFPSTDQDYLLKFKNVLNKSGVNFHCLLVDYGDISNANHERRSSDIEYIKKWINIASTVGAKSVRVVAGEADASDQEALSRAKEALSLLVDYAASRNVRIVTENFKSLAATKENCRELLMAREREIGLTVDFGNFKREEKYEAIQSLMPYAESIHAKANYDNKGIIDEEEYRKSLAIVASSGYEGPITLVYDGPGDLWKGIERIKAVVKPYCN</sequence>
<keyword evidence="3" id="KW-1185">Reference proteome</keyword>
<dbReference type="PANTHER" id="PTHR12110">
    <property type="entry name" value="HYDROXYPYRUVATE ISOMERASE"/>
    <property type="match status" value="1"/>
</dbReference>
<dbReference type="InterPro" id="IPR013022">
    <property type="entry name" value="Xyl_isomerase-like_TIM-brl"/>
</dbReference>
<dbReference type="AlphaFoldDB" id="A0A8J2ZW80"/>
<dbReference type="SUPFAM" id="SSF51658">
    <property type="entry name" value="Xylose isomerase-like"/>
    <property type="match status" value="1"/>
</dbReference>
<evidence type="ECO:0000313" key="2">
    <source>
        <dbReference type="EMBL" id="GGH80670.1"/>
    </source>
</evidence>
<comment type="caution">
    <text evidence="2">The sequence shown here is derived from an EMBL/GenBank/DDBJ whole genome shotgun (WGS) entry which is preliminary data.</text>
</comment>
<feature type="domain" description="Xylose isomerase-like TIM barrel" evidence="1">
    <location>
        <begin position="50"/>
        <end position="259"/>
    </location>
</feature>
<evidence type="ECO:0000313" key="3">
    <source>
        <dbReference type="Proteomes" id="UP000656813"/>
    </source>
</evidence>
<accession>A0A8J2ZW80</accession>
<protein>
    <recommendedName>
        <fullName evidence="1">Xylose isomerase-like TIM barrel domain-containing protein</fullName>
    </recommendedName>
</protein>
<proteinExistence type="predicted"/>
<evidence type="ECO:0000259" key="1">
    <source>
        <dbReference type="Pfam" id="PF01261"/>
    </source>
</evidence>
<dbReference type="RefSeq" id="WP_188497017.1">
    <property type="nucleotide sequence ID" value="NZ_BMFV01000011.1"/>
</dbReference>
<dbReference type="InterPro" id="IPR036237">
    <property type="entry name" value="Xyl_isomerase-like_sf"/>
</dbReference>
<dbReference type="Gene3D" id="3.20.20.150">
    <property type="entry name" value="Divalent-metal-dependent TIM barrel enzymes"/>
    <property type="match status" value="1"/>
</dbReference>
<dbReference type="InterPro" id="IPR050312">
    <property type="entry name" value="IolE/XylAMocC-like"/>
</dbReference>
<organism evidence="2 3">
    <name type="scientific">Pullulanibacillus pueri</name>
    <dbReference type="NCBI Taxonomy" id="1437324"/>
    <lineage>
        <taxon>Bacteria</taxon>
        <taxon>Bacillati</taxon>
        <taxon>Bacillota</taxon>
        <taxon>Bacilli</taxon>
        <taxon>Bacillales</taxon>
        <taxon>Sporolactobacillaceae</taxon>
        <taxon>Pullulanibacillus</taxon>
    </lineage>
</organism>
<gene>
    <name evidence="2" type="ORF">GCM10007096_17420</name>
</gene>
<dbReference type="PANTHER" id="PTHR12110:SF53">
    <property type="entry name" value="BLR5974 PROTEIN"/>
    <property type="match status" value="1"/>
</dbReference>
<name>A0A8J2ZW80_9BACL</name>
<reference evidence="2" key="1">
    <citation type="journal article" date="2014" name="Int. J. Syst. Evol. Microbiol.">
        <title>Complete genome sequence of Corynebacterium casei LMG S-19264T (=DSM 44701T), isolated from a smear-ripened cheese.</title>
        <authorList>
            <consortium name="US DOE Joint Genome Institute (JGI-PGF)"/>
            <person name="Walter F."/>
            <person name="Albersmeier A."/>
            <person name="Kalinowski J."/>
            <person name="Ruckert C."/>
        </authorList>
    </citation>
    <scope>NUCLEOTIDE SEQUENCE</scope>
    <source>
        <strain evidence="2">CGMCC 1.12777</strain>
    </source>
</reference>